<dbReference type="InterPro" id="IPR003710">
    <property type="entry name" value="ApbA"/>
</dbReference>
<keyword evidence="3 4" id="KW-0560">Oxidoreductase</keyword>
<dbReference type="SUPFAM" id="SSF48179">
    <property type="entry name" value="6-phosphogluconate dehydrogenase C-terminal domain-like"/>
    <property type="match status" value="1"/>
</dbReference>
<comment type="caution">
    <text evidence="7">The sequence shown here is derived from an EMBL/GenBank/DDBJ whole genome shotgun (WGS) entry which is preliminary data.</text>
</comment>
<dbReference type="NCBIfam" id="TIGR00745">
    <property type="entry name" value="apbA_panE"/>
    <property type="match status" value="1"/>
</dbReference>
<evidence type="ECO:0000256" key="2">
    <source>
        <dbReference type="ARBA" id="ARBA00022857"/>
    </source>
</evidence>
<gene>
    <name evidence="7" type="ORF">BJP51_10520</name>
</gene>
<dbReference type="InterPro" id="IPR036291">
    <property type="entry name" value="NAD(P)-bd_dom_sf"/>
</dbReference>
<protein>
    <recommendedName>
        <fullName evidence="4">2-dehydropantoate 2-reductase</fullName>
        <ecNumber evidence="4">1.1.1.169</ecNumber>
    </recommendedName>
    <alternativeName>
        <fullName evidence="4">Ketopantoate reductase</fullName>
    </alternativeName>
</protein>
<keyword evidence="4" id="KW-0566">Pantothenate biosynthesis</keyword>
<dbReference type="Proteomes" id="UP000187465">
    <property type="component" value="Unassembled WGS sequence"/>
</dbReference>
<feature type="domain" description="Ketopantoate reductase N-terminal" evidence="5">
    <location>
        <begin position="4"/>
        <end position="151"/>
    </location>
</feature>
<keyword evidence="2 4" id="KW-0521">NADP</keyword>
<dbReference type="InterPro" id="IPR051402">
    <property type="entry name" value="KPR-Related"/>
</dbReference>
<feature type="domain" description="Ketopantoate reductase C-terminal" evidence="6">
    <location>
        <begin position="177"/>
        <end position="303"/>
    </location>
</feature>
<dbReference type="FunFam" id="1.10.1040.10:FF:000017">
    <property type="entry name" value="2-dehydropantoate 2-reductase"/>
    <property type="match status" value="1"/>
</dbReference>
<proteinExistence type="inferred from homology"/>
<sequence>MRFLFVGAGAIGGYFGGRLVQKGEDVTFLVRSTKQKQLEDEGLAIKSVHGDFQTPVRTITYGEKAEPFDCIIIAVKAYHLPQVMMDLTPFVGEHTMILPLLNGYKHFGILQQHFGAEKVLGGLCYIETTLDSNGAIIQSSSFHSIVFGEWAGGESERMQILLSHLDKAGFTVILSSDIQREVWQKYIFVASLSGITTLMDSSVGPILASPTARAIYEQLLNEIVSIAQSAGMPVGPDMVSVTMQKMDSVLPEFTSSMHRDMLKHLPVEAEHLHGALLAMAMAVPGQVMYPILETAYARLKVYESVNDMR</sequence>
<dbReference type="EMBL" id="MKQP01000111">
    <property type="protein sequence ID" value="OMD19765.1"/>
    <property type="molecule type" value="Genomic_DNA"/>
</dbReference>
<dbReference type="InterPro" id="IPR008927">
    <property type="entry name" value="6-PGluconate_DH-like_C_sf"/>
</dbReference>
<dbReference type="Pfam" id="PF08546">
    <property type="entry name" value="ApbA_C"/>
    <property type="match status" value="1"/>
</dbReference>
<dbReference type="EC" id="1.1.1.169" evidence="4"/>
<dbReference type="InterPro" id="IPR013752">
    <property type="entry name" value="KPA_reductase"/>
</dbReference>
<dbReference type="InterPro" id="IPR013332">
    <property type="entry name" value="KPR_N"/>
</dbReference>
<dbReference type="Pfam" id="PF02558">
    <property type="entry name" value="ApbA"/>
    <property type="match status" value="1"/>
</dbReference>
<comment type="catalytic activity">
    <reaction evidence="4">
        <text>(R)-pantoate + NADP(+) = 2-dehydropantoate + NADPH + H(+)</text>
        <dbReference type="Rhea" id="RHEA:16233"/>
        <dbReference type="ChEBI" id="CHEBI:11561"/>
        <dbReference type="ChEBI" id="CHEBI:15378"/>
        <dbReference type="ChEBI" id="CHEBI:15980"/>
        <dbReference type="ChEBI" id="CHEBI:57783"/>
        <dbReference type="ChEBI" id="CHEBI:58349"/>
        <dbReference type="EC" id="1.1.1.169"/>
    </reaction>
</comment>
<comment type="pathway">
    <text evidence="4">Cofactor biosynthesis; (R)-pantothenate biosynthesis; (R)-pantoate from 3-methyl-2-oxobutanoate: step 2/2.</text>
</comment>
<evidence type="ECO:0000259" key="5">
    <source>
        <dbReference type="Pfam" id="PF02558"/>
    </source>
</evidence>
<evidence type="ECO:0000256" key="1">
    <source>
        <dbReference type="ARBA" id="ARBA00007870"/>
    </source>
</evidence>
<dbReference type="SUPFAM" id="SSF51735">
    <property type="entry name" value="NAD(P)-binding Rossmann-fold domains"/>
    <property type="match status" value="1"/>
</dbReference>
<dbReference type="GO" id="GO:0008677">
    <property type="term" value="F:2-dehydropantoate 2-reductase activity"/>
    <property type="evidence" value="ECO:0007669"/>
    <property type="project" value="UniProtKB-EC"/>
</dbReference>
<evidence type="ECO:0000313" key="8">
    <source>
        <dbReference type="Proteomes" id="UP000187465"/>
    </source>
</evidence>
<evidence type="ECO:0000259" key="6">
    <source>
        <dbReference type="Pfam" id="PF08546"/>
    </source>
</evidence>
<dbReference type="AlphaFoldDB" id="A0A1R0WRC7"/>
<dbReference type="UniPathway" id="UPA00028">
    <property type="reaction ID" value="UER00004"/>
</dbReference>
<dbReference type="GO" id="GO:0005737">
    <property type="term" value="C:cytoplasm"/>
    <property type="evidence" value="ECO:0007669"/>
    <property type="project" value="TreeGrafter"/>
</dbReference>
<comment type="similarity">
    <text evidence="1 4">Belongs to the ketopantoate reductase family.</text>
</comment>
<dbReference type="PANTHER" id="PTHR21708:SF26">
    <property type="entry name" value="2-DEHYDROPANTOATE 2-REDUCTASE"/>
    <property type="match status" value="1"/>
</dbReference>
<dbReference type="Gene3D" id="3.40.50.720">
    <property type="entry name" value="NAD(P)-binding Rossmann-like Domain"/>
    <property type="match status" value="1"/>
</dbReference>
<dbReference type="GO" id="GO:0015940">
    <property type="term" value="P:pantothenate biosynthetic process"/>
    <property type="evidence" value="ECO:0007669"/>
    <property type="project" value="UniProtKB-UniPathway"/>
</dbReference>
<dbReference type="FunFam" id="3.40.50.720:FF:000307">
    <property type="entry name" value="2-dehydropantoate 2-reductase"/>
    <property type="match status" value="1"/>
</dbReference>
<accession>A0A1R0WRC7</accession>
<organism evidence="7 8">
    <name type="scientific">Paenibacillus odorifer</name>
    <dbReference type="NCBI Taxonomy" id="189426"/>
    <lineage>
        <taxon>Bacteria</taxon>
        <taxon>Bacillati</taxon>
        <taxon>Bacillota</taxon>
        <taxon>Bacilli</taxon>
        <taxon>Bacillales</taxon>
        <taxon>Paenibacillaceae</taxon>
        <taxon>Paenibacillus</taxon>
    </lineage>
</organism>
<reference evidence="7 8" key="1">
    <citation type="submission" date="2016-10" db="EMBL/GenBank/DDBJ databases">
        <title>Paenibacillus species isolates.</title>
        <authorList>
            <person name="Beno S.M."/>
        </authorList>
    </citation>
    <scope>NUCLEOTIDE SEQUENCE [LARGE SCALE GENOMIC DNA]</scope>
    <source>
        <strain evidence="7 8">FSL H7-0604</strain>
    </source>
</reference>
<evidence type="ECO:0000256" key="4">
    <source>
        <dbReference type="RuleBase" id="RU362068"/>
    </source>
</evidence>
<dbReference type="RefSeq" id="WP_076099075.1">
    <property type="nucleotide sequence ID" value="NZ_MKQN01000018.1"/>
</dbReference>
<dbReference type="PANTHER" id="PTHR21708">
    <property type="entry name" value="PROBABLE 2-DEHYDROPANTOATE 2-REDUCTASE"/>
    <property type="match status" value="1"/>
</dbReference>
<name>A0A1R0WRC7_9BACL</name>
<comment type="function">
    <text evidence="4">Catalyzes the NADPH-dependent reduction of ketopantoate into pantoic acid.</text>
</comment>
<dbReference type="Gene3D" id="1.10.1040.10">
    <property type="entry name" value="N-(1-d-carboxylethyl)-l-norvaline Dehydrogenase, domain 2"/>
    <property type="match status" value="1"/>
</dbReference>
<evidence type="ECO:0000256" key="3">
    <source>
        <dbReference type="ARBA" id="ARBA00023002"/>
    </source>
</evidence>
<dbReference type="InterPro" id="IPR013328">
    <property type="entry name" value="6PGD_dom2"/>
</dbReference>
<evidence type="ECO:0000313" key="7">
    <source>
        <dbReference type="EMBL" id="OMD19765.1"/>
    </source>
</evidence>